<dbReference type="InterPro" id="IPR000719">
    <property type="entry name" value="Prot_kinase_dom"/>
</dbReference>
<dbReference type="InterPro" id="IPR008271">
    <property type="entry name" value="Ser/Thr_kinase_AS"/>
</dbReference>
<feature type="compositionally biased region" description="Basic and acidic residues" evidence="7">
    <location>
        <begin position="249"/>
        <end position="258"/>
    </location>
</feature>
<keyword evidence="6" id="KW-0067">ATP-binding</keyword>
<gene>
    <name evidence="9" type="primary">CDC7</name>
    <name evidence="9" type="ORF">K7432_004611</name>
</gene>
<dbReference type="Gene3D" id="1.10.510.10">
    <property type="entry name" value="Transferase(Phosphotransferase) domain 1"/>
    <property type="match status" value="1"/>
</dbReference>
<dbReference type="GO" id="GO:0004674">
    <property type="term" value="F:protein serine/threonine kinase activity"/>
    <property type="evidence" value="ECO:0007669"/>
    <property type="project" value="UniProtKB-EC"/>
</dbReference>
<evidence type="ECO:0000256" key="6">
    <source>
        <dbReference type="ARBA" id="ARBA00022840"/>
    </source>
</evidence>
<dbReference type="Proteomes" id="UP001479436">
    <property type="component" value="Unassembled WGS sequence"/>
</dbReference>
<proteinExistence type="predicted"/>
<dbReference type="PROSITE" id="PS50011">
    <property type="entry name" value="PROTEIN_KINASE_DOM"/>
    <property type="match status" value="1"/>
</dbReference>
<dbReference type="EC" id="2.7.11.1" evidence="1"/>
<dbReference type="Pfam" id="PF00069">
    <property type="entry name" value="Pkinase"/>
    <property type="match status" value="2"/>
</dbReference>
<evidence type="ECO:0000256" key="5">
    <source>
        <dbReference type="ARBA" id="ARBA00022777"/>
    </source>
</evidence>
<feature type="domain" description="Protein kinase" evidence="8">
    <location>
        <begin position="73"/>
        <end position="441"/>
    </location>
</feature>
<dbReference type="PANTHER" id="PTHR44167">
    <property type="entry name" value="OVARIAN-SPECIFIC SERINE/THREONINE-PROTEIN KINASE LOK-RELATED"/>
    <property type="match status" value="1"/>
</dbReference>
<feature type="region of interest" description="Disordered" evidence="7">
    <location>
        <begin position="249"/>
        <end position="283"/>
    </location>
</feature>
<evidence type="ECO:0000313" key="10">
    <source>
        <dbReference type="Proteomes" id="UP001479436"/>
    </source>
</evidence>
<feature type="compositionally biased region" description="Polar residues" evidence="7">
    <location>
        <begin position="260"/>
        <end position="273"/>
    </location>
</feature>
<dbReference type="SMART" id="SM00220">
    <property type="entry name" value="S_TKc"/>
    <property type="match status" value="1"/>
</dbReference>
<evidence type="ECO:0000256" key="7">
    <source>
        <dbReference type="SAM" id="MobiDB-lite"/>
    </source>
</evidence>
<keyword evidence="2" id="KW-0723">Serine/threonine-protein kinase</keyword>
<reference evidence="9 10" key="1">
    <citation type="submission" date="2023-04" db="EMBL/GenBank/DDBJ databases">
        <title>Genome of Basidiobolus ranarum AG-B5.</title>
        <authorList>
            <person name="Stajich J.E."/>
            <person name="Carter-House D."/>
            <person name="Gryganskyi A."/>
        </authorList>
    </citation>
    <scope>NUCLEOTIDE SEQUENCE [LARGE SCALE GENOMIC DNA]</scope>
    <source>
        <strain evidence="9 10">AG-B5</strain>
    </source>
</reference>
<sequence length="460" mass="52679">MASRTPQRNKRTESMDISVEQTPERLVLPEQIEDPEESASEEVASNTRDLQREISQREMHRFLQSFPTLSEKYTLIEKTGEGTFSTVYKAIDLDHQMYDNNLWQHYCPPETTVDEISLKEVRKRKLQEEPVYVAIKRIYVTSSPARIANEISILRDLSGHDCILPLITACRHQDQVVVILPYFEHDDFRDFYRKLPIQDMRPYFRALFRALEIIHKEKIIHRDIKPSNFLYNVAKKQGALVDFGLAQREDGTPKEYPKPKSSNAESTGSSENKPNGLLTSPPPCIVDQEGRPGYLKNDPRPAVRANRAGTRGFRAPEVLFKHVHQTGAIDIWSTGVILLCVMSQRFPFFNSNSDQEALLEIACLFGKKAMQHAAALLNRSFITNVPTVHDNPIGWERLIKYLNPNGFKEIPVEAFDLLKRCLSLDPNERITASEALNHPFLSVPEENEYESEECSIDVDP</sequence>
<dbReference type="GO" id="GO:0051301">
    <property type="term" value="P:cell division"/>
    <property type="evidence" value="ECO:0007669"/>
    <property type="project" value="UniProtKB-KW"/>
</dbReference>
<dbReference type="PANTHER" id="PTHR44167:SF23">
    <property type="entry name" value="CDC7 KINASE, ISOFORM A-RELATED"/>
    <property type="match status" value="1"/>
</dbReference>
<dbReference type="SUPFAM" id="SSF56112">
    <property type="entry name" value="Protein kinase-like (PK-like)"/>
    <property type="match status" value="1"/>
</dbReference>
<dbReference type="InterPro" id="IPR011009">
    <property type="entry name" value="Kinase-like_dom_sf"/>
</dbReference>
<keyword evidence="9" id="KW-0132">Cell division</keyword>
<keyword evidence="4" id="KW-0547">Nucleotide-binding</keyword>
<evidence type="ECO:0000256" key="1">
    <source>
        <dbReference type="ARBA" id="ARBA00012513"/>
    </source>
</evidence>
<keyword evidence="9" id="KW-0131">Cell cycle</keyword>
<keyword evidence="3 9" id="KW-0808">Transferase</keyword>
<evidence type="ECO:0000259" key="8">
    <source>
        <dbReference type="PROSITE" id="PS50011"/>
    </source>
</evidence>
<keyword evidence="5" id="KW-0418">Kinase</keyword>
<dbReference type="Gene3D" id="3.30.200.20">
    <property type="entry name" value="Phosphorylase Kinase, domain 1"/>
    <property type="match status" value="1"/>
</dbReference>
<accession>A0ABR2WXZ7</accession>
<evidence type="ECO:0000256" key="2">
    <source>
        <dbReference type="ARBA" id="ARBA00022527"/>
    </source>
</evidence>
<protein>
    <recommendedName>
        <fullName evidence="1">non-specific serine/threonine protein kinase</fullName>
        <ecNumber evidence="1">2.7.11.1</ecNumber>
    </recommendedName>
</protein>
<name>A0ABR2WXZ7_9FUNG</name>
<keyword evidence="10" id="KW-1185">Reference proteome</keyword>
<feature type="compositionally biased region" description="Acidic residues" evidence="7">
    <location>
        <begin position="31"/>
        <end position="40"/>
    </location>
</feature>
<dbReference type="EMBL" id="JASJQH010000162">
    <property type="protein sequence ID" value="KAK9766366.1"/>
    <property type="molecule type" value="Genomic_DNA"/>
</dbReference>
<feature type="region of interest" description="Disordered" evidence="7">
    <location>
        <begin position="288"/>
        <end position="307"/>
    </location>
</feature>
<dbReference type="CDD" id="cd14019">
    <property type="entry name" value="STKc_Cdc7"/>
    <property type="match status" value="1"/>
</dbReference>
<dbReference type="PROSITE" id="PS00108">
    <property type="entry name" value="PROTEIN_KINASE_ST"/>
    <property type="match status" value="1"/>
</dbReference>
<organism evidence="9 10">
    <name type="scientific">Basidiobolus ranarum</name>
    <dbReference type="NCBI Taxonomy" id="34480"/>
    <lineage>
        <taxon>Eukaryota</taxon>
        <taxon>Fungi</taxon>
        <taxon>Fungi incertae sedis</taxon>
        <taxon>Zoopagomycota</taxon>
        <taxon>Entomophthoromycotina</taxon>
        <taxon>Basidiobolomycetes</taxon>
        <taxon>Basidiobolales</taxon>
        <taxon>Basidiobolaceae</taxon>
        <taxon>Basidiobolus</taxon>
    </lineage>
</organism>
<feature type="region of interest" description="Disordered" evidence="7">
    <location>
        <begin position="1"/>
        <end position="49"/>
    </location>
</feature>
<evidence type="ECO:0000256" key="4">
    <source>
        <dbReference type="ARBA" id="ARBA00022741"/>
    </source>
</evidence>
<comment type="caution">
    <text evidence="9">The sequence shown here is derived from an EMBL/GenBank/DDBJ whole genome shotgun (WGS) entry which is preliminary data.</text>
</comment>
<evidence type="ECO:0000313" key="9">
    <source>
        <dbReference type="EMBL" id="KAK9766366.1"/>
    </source>
</evidence>
<evidence type="ECO:0000256" key="3">
    <source>
        <dbReference type="ARBA" id="ARBA00022679"/>
    </source>
</evidence>